<sequence>MQSRPKLSRAAAKWKTQRPRPQVPFPSVLASCAMSEVLEELVCLWPRTLVAMDWRLTNYEGSGQEATAGTAP</sequence>
<dbReference type="EMBL" id="ML145140">
    <property type="protein sequence ID" value="TBU57175.1"/>
    <property type="molecule type" value="Genomic_DNA"/>
</dbReference>
<gene>
    <name evidence="2" type="ORF">BD310DRAFT_929810</name>
</gene>
<accession>A0A4Q9PS63</accession>
<evidence type="ECO:0000313" key="3">
    <source>
        <dbReference type="Proteomes" id="UP000292082"/>
    </source>
</evidence>
<evidence type="ECO:0000256" key="1">
    <source>
        <dbReference type="SAM" id="MobiDB-lite"/>
    </source>
</evidence>
<name>A0A4Q9PS63_9APHY</name>
<protein>
    <submittedName>
        <fullName evidence="2">Uncharacterized protein</fullName>
    </submittedName>
</protein>
<organism evidence="2 3">
    <name type="scientific">Dichomitus squalens</name>
    <dbReference type="NCBI Taxonomy" id="114155"/>
    <lineage>
        <taxon>Eukaryota</taxon>
        <taxon>Fungi</taxon>
        <taxon>Dikarya</taxon>
        <taxon>Basidiomycota</taxon>
        <taxon>Agaricomycotina</taxon>
        <taxon>Agaricomycetes</taxon>
        <taxon>Polyporales</taxon>
        <taxon>Polyporaceae</taxon>
        <taxon>Dichomitus</taxon>
    </lineage>
</organism>
<dbReference type="PROSITE" id="PS51257">
    <property type="entry name" value="PROKAR_LIPOPROTEIN"/>
    <property type="match status" value="1"/>
</dbReference>
<reference evidence="2 3" key="1">
    <citation type="submission" date="2019-01" db="EMBL/GenBank/DDBJ databases">
        <title>Draft genome sequences of three monokaryotic isolates of the white-rot basidiomycete fungus Dichomitus squalens.</title>
        <authorList>
            <consortium name="DOE Joint Genome Institute"/>
            <person name="Lopez S.C."/>
            <person name="Andreopoulos B."/>
            <person name="Pangilinan J."/>
            <person name="Lipzen A."/>
            <person name="Riley R."/>
            <person name="Ahrendt S."/>
            <person name="Ng V."/>
            <person name="Barry K."/>
            <person name="Daum C."/>
            <person name="Grigoriev I.V."/>
            <person name="Hilden K.S."/>
            <person name="Makela M.R."/>
            <person name="de Vries R.P."/>
        </authorList>
    </citation>
    <scope>NUCLEOTIDE SEQUENCE [LARGE SCALE GENOMIC DNA]</scope>
    <source>
        <strain evidence="2 3">CBS 464.89</strain>
    </source>
</reference>
<proteinExistence type="predicted"/>
<evidence type="ECO:0000313" key="2">
    <source>
        <dbReference type="EMBL" id="TBU57175.1"/>
    </source>
</evidence>
<feature type="region of interest" description="Disordered" evidence="1">
    <location>
        <begin position="1"/>
        <end position="21"/>
    </location>
</feature>
<dbReference type="Proteomes" id="UP000292082">
    <property type="component" value="Unassembled WGS sequence"/>
</dbReference>
<keyword evidence="3" id="KW-1185">Reference proteome</keyword>
<dbReference type="AlphaFoldDB" id="A0A4Q9PS63"/>